<dbReference type="EMBL" id="CP048222">
    <property type="protein sequence ID" value="QHT67692.1"/>
    <property type="molecule type" value="Genomic_DNA"/>
</dbReference>
<evidence type="ECO:0000256" key="9">
    <source>
        <dbReference type="ARBA" id="ARBA00023136"/>
    </source>
</evidence>
<evidence type="ECO:0000313" key="12">
    <source>
        <dbReference type="EMBL" id="QHT67692.1"/>
    </source>
</evidence>
<evidence type="ECO:0000256" key="6">
    <source>
        <dbReference type="ARBA" id="ARBA00022692"/>
    </source>
</evidence>
<dbReference type="Pfam" id="PF03544">
    <property type="entry name" value="TonB_C"/>
    <property type="match status" value="1"/>
</dbReference>
<dbReference type="InterPro" id="IPR008756">
    <property type="entry name" value="Peptidase_M56"/>
</dbReference>
<dbReference type="InterPro" id="IPR006260">
    <property type="entry name" value="TonB/TolA_C"/>
</dbReference>
<sequence length="493" mass="56176">MINQFFSYLLEASICMAIFYLFFRLLLWKEVFFVWNRMYILGTLALSLIIPAINIPLQTTQGIALQEVFVIQLQGTTVTSSGGTYSFSWQEWILYIYLSISLLLLGKLAFQITKLWYYSRNFSASRATNYKLILTEGKLPTFSFFKLFFWDNSQDISETDKAQILKHELTHIRQWHSADILFVEIVKAFFWFHPAVYLFKQSVQQVHEYLADAAVVQQYPAGNYIQLLVSQTLHTQSISISTSFHQPPIKNRIYMLQKLKQARPAFWKIALSLPIIVALVFVYSCQKSDLSDLQVDKNITSTKSQLTIEEILEKYRSKYPNITVGDINMFKNPDGTSNPRLTIKNVDNITDKLKIEEEISQAAQAFLASQLAVSPPPTAPNAPDAPLAEEIFQEVDEQPTPVRGYDTFFKYISENISYPQEARLKGIEGKVFVQFVVHNDGSIRNVQVLKGIGSGCDAEAVKVITNAPKWNPGMKNGQPVNVRMAVPIAFKLN</sequence>
<feature type="transmembrane region" description="Helical" evidence="10">
    <location>
        <begin position="265"/>
        <end position="284"/>
    </location>
</feature>
<dbReference type="Pfam" id="PF05569">
    <property type="entry name" value="Peptidase_M56"/>
    <property type="match status" value="1"/>
</dbReference>
<dbReference type="PROSITE" id="PS52015">
    <property type="entry name" value="TONB_CTD"/>
    <property type="match status" value="1"/>
</dbReference>
<evidence type="ECO:0000256" key="8">
    <source>
        <dbReference type="ARBA" id="ARBA00022989"/>
    </source>
</evidence>
<proteinExistence type="inferred from homology"/>
<keyword evidence="4" id="KW-1003">Cell membrane</keyword>
<keyword evidence="9 10" id="KW-0472">Membrane</keyword>
<comment type="similarity">
    <text evidence="2">Belongs to the TonB family.</text>
</comment>
<keyword evidence="7" id="KW-0653">Protein transport</keyword>
<feature type="transmembrane region" description="Helical" evidence="10">
    <location>
        <begin position="6"/>
        <end position="27"/>
    </location>
</feature>
<evidence type="ECO:0000256" key="4">
    <source>
        <dbReference type="ARBA" id="ARBA00022475"/>
    </source>
</evidence>
<dbReference type="InterPro" id="IPR051045">
    <property type="entry name" value="TonB-dependent_transducer"/>
</dbReference>
<evidence type="ECO:0000256" key="2">
    <source>
        <dbReference type="ARBA" id="ARBA00006555"/>
    </source>
</evidence>
<dbReference type="PRINTS" id="PR01374">
    <property type="entry name" value="TONBPROTEIN"/>
</dbReference>
<evidence type="ECO:0000256" key="7">
    <source>
        <dbReference type="ARBA" id="ARBA00022927"/>
    </source>
</evidence>
<evidence type="ECO:0000313" key="13">
    <source>
        <dbReference type="Proteomes" id="UP000480178"/>
    </source>
</evidence>
<keyword evidence="13" id="KW-1185">Reference proteome</keyword>
<dbReference type="Gene3D" id="3.30.1150.10">
    <property type="match status" value="1"/>
</dbReference>
<keyword evidence="6 10" id="KW-0812">Transmembrane</keyword>
<organism evidence="12 13">
    <name type="scientific">Rhodocytophaga rosea</name>
    <dbReference type="NCBI Taxonomy" id="2704465"/>
    <lineage>
        <taxon>Bacteria</taxon>
        <taxon>Pseudomonadati</taxon>
        <taxon>Bacteroidota</taxon>
        <taxon>Cytophagia</taxon>
        <taxon>Cytophagales</taxon>
        <taxon>Rhodocytophagaceae</taxon>
        <taxon>Rhodocytophaga</taxon>
    </lineage>
</organism>
<evidence type="ECO:0000256" key="1">
    <source>
        <dbReference type="ARBA" id="ARBA00004383"/>
    </source>
</evidence>
<name>A0A6C0GJ49_9BACT</name>
<accession>A0A6C0GJ49</accession>
<feature type="transmembrane region" description="Helical" evidence="10">
    <location>
        <begin position="39"/>
        <end position="57"/>
    </location>
</feature>
<gene>
    <name evidence="12" type="ORF">GXP67_14155</name>
</gene>
<dbReference type="GO" id="GO:0015891">
    <property type="term" value="P:siderophore transport"/>
    <property type="evidence" value="ECO:0007669"/>
    <property type="project" value="InterPro"/>
</dbReference>
<dbReference type="PANTHER" id="PTHR33446">
    <property type="entry name" value="PROTEIN TONB-RELATED"/>
    <property type="match status" value="1"/>
</dbReference>
<comment type="subcellular location">
    <subcellularLocation>
        <location evidence="1">Cell inner membrane</location>
        <topology evidence="1">Single-pass membrane protein</topology>
        <orientation evidence="1">Periplasmic side</orientation>
    </subcellularLocation>
</comment>
<evidence type="ECO:0000256" key="3">
    <source>
        <dbReference type="ARBA" id="ARBA00022448"/>
    </source>
</evidence>
<dbReference type="Proteomes" id="UP000480178">
    <property type="component" value="Chromosome"/>
</dbReference>
<dbReference type="GO" id="GO:0055085">
    <property type="term" value="P:transmembrane transport"/>
    <property type="evidence" value="ECO:0007669"/>
    <property type="project" value="InterPro"/>
</dbReference>
<reference evidence="12 13" key="1">
    <citation type="submission" date="2020-01" db="EMBL/GenBank/DDBJ databases">
        <authorList>
            <person name="Kim M.K."/>
        </authorList>
    </citation>
    <scope>NUCLEOTIDE SEQUENCE [LARGE SCALE GENOMIC DNA]</scope>
    <source>
        <strain evidence="12 13">172606-1</strain>
    </source>
</reference>
<dbReference type="GO" id="GO:0098797">
    <property type="term" value="C:plasma membrane protein complex"/>
    <property type="evidence" value="ECO:0007669"/>
    <property type="project" value="TreeGrafter"/>
</dbReference>
<evidence type="ECO:0000256" key="5">
    <source>
        <dbReference type="ARBA" id="ARBA00022519"/>
    </source>
</evidence>
<feature type="transmembrane region" description="Helical" evidence="10">
    <location>
        <begin position="92"/>
        <end position="110"/>
    </location>
</feature>
<dbReference type="KEGG" id="rhoz:GXP67_14155"/>
<evidence type="ECO:0000256" key="10">
    <source>
        <dbReference type="SAM" id="Phobius"/>
    </source>
</evidence>
<dbReference type="InterPro" id="IPR003538">
    <property type="entry name" value="TonB"/>
</dbReference>
<dbReference type="GO" id="GO:0031992">
    <property type="term" value="F:energy transducer activity"/>
    <property type="evidence" value="ECO:0007669"/>
    <property type="project" value="InterPro"/>
</dbReference>
<protein>
    <submittedName>
        <fullName evidence="12">TonB family protein</fullName>
    </submittedName>
</protein>
<dbReference type="SUPFAM" id="SSF74653">
    <property type="entry name" value="TolA/TonB C-terminal domain"/>
    <property type="match status" value="1"/>
</dbReference>
<keyword evidence="8 10" id="KW-1133">Transmembrane helix</keyword>
<feature type="domain" description="TonB C-terminal" evidence="11">
    <location>
        <begin position="403"/>
        <end position="493"/>
    </location>
</feature>
<dbReference type="RefSeq" id="WP_162443715.1">
    <property type="nucleotide sequence ID" value="NZ_CP048222.1"/>
</dbReference>
<dbReference type="AlphaFoldDB" id="A0A6C0GJ49"/>
<keyword evidence="3" id="KW-0813">Transport</keyword>
<dbReference type="GO" id="GO:0015031">
    <property type="term" value="P:protein transport"/>
    <property type="evidence" value="ECO:0007669"/>
    <property type="project" value="UniProtKB-KW"/>
</dbReference>
<evidence type="ECO:0000259" key="11">
    <source>
        <dbReference type="PROSITE" id="PS52015"/>
    </source>
</evidence>
<dbReference type="NCBIfam" id="TIGR01352">
    <property type="entry name" value="tonB_Cterm"/>
    <property type="match status" value="1"/>
</dbReference>
<keyword evidence="5" id="KW-0997">Cell inner membrane</keyword>
<dbReference type="InterPro" id="IPR037682">
    <property type="entry name" value="TonB_C"/>
</dbReference>
<dbReference type="PANTHER" id="PTHR33446:SF2">
    <property type="entry name" value="PROTEIN TONB"/>
    <property type="match status" value="1"/>
</dbReference>
<dbReference type="GO" id="GO:0030288">
    <property type="term" value="C:outer membrane-bounded periplasmic space"/>
    <property type="evidence" value="ECO:0007669"/>
    <property type="project" value="InterPro"/>
</dbReference>